<accession>A0ABP5IFA0</accession>
<dbReference type="InterPro" id="IPR024072">
    <property type="entry name" value="DHFR-like_dom_sf"/>
</dbReference>
<sequence length="192" mass="20765">MGELVVWNVMSLDGRFEGPEKWDLSFHEHIWGEDLRQLSLGFGESLGLLVFGRVTYEGMAAHWSSDEDDPEIAAYMNAAPKLVASHTLTSAAWENTEVTADIVGELRRRKAELDRPIYVFGSADLTDSLLAAGLVDELLVGIAPVLLGEGTPLFRPAGGLRPLTQLECQTLDSGGVLLRYAVPWAGAGLAAE</sequence>
<keyword evidence="3" id="KW-1185">Reference proteome</keyword>
<dbReference type="Proteomes" id="UP001500984">
    <property type="component" value="Unassembled WGS sequence"/>
</dbReference>
<comment type="caution">
    <text evidence="2">The sequence shown here is derived from an EMBL/GenBank/DDBJ whole genome shotgun (WGS) entry which is preliminary data.</text>
</comment>
<dbReference type="InterPro" id="IPR002734">
    <property type="entry name" value="RibDG_C"/>
</dbReference>
<name>A0ABP5IFA0_9MICO</name>
<dbReference type="EMBL" id="BAAAPZ010000008">
    <property type="protein sequence ID" value="GAA2099492.1"/>
    <property type="molecule type" value="Genomic_DNA"/>
</dbReference>
<dbReference type="RefSeq" id="WP_291797550.1">
    <property type="nucleotide sequence ID" value="NZ_BAAAPZ010000008.1"/>
</dbReference>
<dbReference type="SUPFAM" id="SSF53597">
    <property type="entry name" value="Dihydrofolate reductase-like"/>
    <property type="match status" value="1"/>
</dbReference>
<evidence type="ECO:0000259" key="1">
    <source>
        <dbReference type="Pfam" id="PF01872"/>
    </source>
</evidence>
<dbReference type="Gene3D" id="3.40.430.10">
    <property type="entry name" value="Dihydrofolate Reductase, subunit A"/>
    <property type="match status" value="1"/>
</dbReference>
<reference evidence="3" key="1">
    <citation type="journal article" date="2019" name="Int. J. Syst. Evol. Microbiol.">
        <title>The Global Catalogue of Microorganisms (GCM) 10K type strain sequencing project: providing services to taxonomists for standard genome sequencing and annotation.</title>
        <authorList>
            <consortium name="The Broad Institute Genomics Platform"/>
            <consortium name="The Broad Institute Genome Sequencing Center for Infectious Disease"/>
            <person name="Wu L."/>
            <person name="Ma J."/>
        </authorList>
    </citation>
    <scope>NUCLEOTIDE SEQUENCE [LARGE SCALE GENOMIC DNA]</scope>
    <source>
        <strain evidence="3">JCM 15900</strain>
    </source>
</reference>
<dbReference type="Pfam" id="PF01872">
    <property type="entry name" value="RibD_C"/>
    <property type="match status" value="1"/>
</dbReference>
<evidence type="ECO:0000313" key="3">
    <source>
        <dbReference type="Proteomes" id="UP001500984"/>
    </source>
</evidence>
<proteinExistence type="predicted"/>
<gene>
    <name evidence="2" type="ORF">GCM10009823_21380</name>
</gene>
<evidence type="ECO:0000313" key="2">
    <source>
        <dbReference type="EMBL" id="GAA2099492.1"/>
    </source>
</evidence>
<protein>
    <submittedName>
        <fullName evidence="2">Dihydrofolate reductase family protein</fullName>
    </submittedName>
</protein>
<organism evidence="2 3">
    <name type="scientific">Brevibacterium salitolerans</name>
    <dbReference type="NCBI Taxonomy" id="1403566"/>
    <lineage>
        <taxon>Bacteria</taxon>
        <taxon>Bacillati</taxon>
        <taxon>Actinomycetota</taxon>
        <taxon>Actinomycetes</taxon>
        <taxon>Micrococcales</taxon>
        <taxon>Brevibacteriaceae</taxon>
        <taxon>Brevibacterium</taxon>
    </lineage>
</organism>
<feature type="domain" description="Bacterial bifunctional deaminase-reductase C-terminal" evidence="1">
    <location>
        <begin position="8"/>
        <end position="174"/>
    </location>
</feature>